<reference evidence="1 2" key="1">
    <citation type="submission" date="2009-01" db="EMBL/GenBank/DDBJ databases">
        <authorList>
            <person name="Qin X."/>
            <person name="Bachman B."/>
            <person name="Battles P."/>
            <person name="Bell A."/>
            <person name="Bess C."/>
            <person name="Bickham C."/>
            <person name="Chaboub L."/>
            <person name="Chen D."/>
            <person name="Coyle M."/>
            <person name="Deiros D.R."/>
            <person name="Dinh H."/>
            <person name="Forbes L."/>
            <person name="Fowler G."/>
            <person name="Francisco L."/>
            <person name="Fu Q."/>
            <person name="Gubbala S."/>
            <person name="Hale W."/>
            <person name="Han Y."/>
            <person name="Hemphill L."/>
            <person name="Highlander S.K."/>
            <person name="Hirani K."/>
            <person name="Hogues M."/>
            <person name="Jackson L."/>
            <person name="Jakkamsetti A."/>
            <person name="Javaid M."/>
            <person name="Jiang H."/>
            <person name="Korchina V."/>
            <person name="Kovar C."/>
            <person name="Lara F."/>
            <person name="Lee S."/>
            <person name="Mata R."/>
            <person name="Mathew T."/>
            <person name="Moen C."/>
            <person name="Morales K."/>
            <person name="Munidasa M."/>
            <person name="Nazareth L."/>
            <person name="Ngo R."/>
            <person name="Nguyen L."/>
            <person name="Okwuonu G."/>
            <person name="Ongeri F."/>
            <person name="Patil S."/>
            <person name="Petrosino J."/>
            <person name="Pham C."/>
            <person name="Pham P."/>
            <person name="Pu L.-L."/>
            <person name="Puazo M."/>
            <person name="Raj R."/>
            <person name="Reid J."/>
            <person name="Rouhana J."/>
            <person name="Saada N."/>
            <person name="Shang Y."/>
            <person name="Simmons D."/>
            <person name="Thornton R."/>
            <person name="Warren J."/>
            <person name="Weissenberger G."/>
            <person name="Zhang J."/>
            <person name="Zhang L."/>
            <person name="Zhou C."/>
            <person name="Zhu D."/>
            <person name="Muzny D."/>
            <person name="Worley K."/>
            <person name="Gibbs R."/>
        </authorList>
    </citation>
    <scope>NUCLEOTIDE SEQUENCE [LARGE SCALE GENOMIC DNA]</scope>
    <source>
        <strain evidence="1 2">ATCC 35098</strain>
    </source>
</reference>
<dbReference type="RefSeq" id="WP_004836074.1">
    <property type="nucleotide sequence ID" value="NZ_GG666295.1"/>
</dbReference>
<organism evidence="1 2">
    <name type="scientific">Anaerococcus tetradius ATCC 35098</name>
    <dbReference type="NCBI Taxonomy" id="525255"/>
    <lineage>
        <taxon>Bacteria</taxon>
        <taxon>Bacillati</taxon>
        <taxon>Bacillota</taxon>
        <taxon>Tissierellia</taxon>
        <taxon>Tissierellales</taxon>
        <taxon>Peptoniphilaceae</taxon>
        <taxon>Anaerococcus</taxon>
    </lineage>
</organism>
<comment type="caution">
    <text evidence="1">The sequence shown here is derived from an EMBL/GenBank/DDBJ whole genome shotgun (WGS) entry which is preliminary data.</text>
</comment>
<dbReference type="Proteomes" id="UP000003744">
    <property type="component" value="Unassembled WGS sequence"/>
</dbReference>
<protein>
    <submittedName>
        <fullName evidence="1">Uncharacterized protein</fullName>
    </submittedName>
</protein>
<name>C2CFW8_9FIRM</name>
<evidence type="ECO:0000313" key="2">
    <source>
        <dbReference type="Proteomes" id="UP000003744"/>
    </source>
</evidence>
<accession>C2CFW8</accession>
<gene>
    <name evidence="1" type="ORF">HMPREF0077_0378</name>
</gene>
<sequence length="134" mass="15264">MAFKRQKRQLIKFEFEFQDINGDTQSLNYEIEHDTDLAKKLTEIGKLDFNTMSSTEAKQALRKAYDTILGFGAMDNIQEKVFGGDELLLTDYLAIGNYLVEEVDKANKELEKLTNTFKFGEKGPALDGIIVDEK</sequence>
<evidence type="ECO:0000313" key="1">
    <source>
        <dbReference type="EMBL" id="EEI83496.1"/>
    </source>
</evidence>
<proteinExistence type="predicted"/>
<dbReference type="AlphaFoldDB" id="C2CFW8"/>
<dbReference type="EMBL" id="ACGC01000014">
    <property type="protein sequence ID" value="EEI83496.1"/>
    <property type="molecule type" value="Genomic_DNA"/>
</dbReference>
<dbReference type="HOGENOM" id="CLU_1891824_0_0_9"/>